<dbReference type="AlphaFoldDB" id="A0A8G2EWB6"/>
<evidence type="ECO:0000256" key="1">
    <source>
        <dbReference type="ARBA" id="ARBA00008366"/>
    </source>
</evidence>
<accession>A0A8G2EWB6</accession>
<evidence type="ECO:0000313" key="6">
    <source>
        <dbReference type="EMBL" id="SDG21775.1"/>
    </source>
</evidence>
<evidence type="ECO:0000256" key="2">
    <source>
        <dbReference type="ARBA" id="ARBA00022630"/>
    </source>
</evidence>
<dbReference type="PANTHER" id="PTHR43425:SF2">
    <property type="entry name" value="OXYGEN-INSENSITIVE NADPH NITROREDUCTASE"/>
    <property type="match status" value="1"/>
</dbReference>
<evidence type="ECO:0000259" key="5">
    <source>
        <dbReference type="Pfam" id="PF00881"/>
    </source>
</evidence>
<proteinExistence type="inferred from homology"/>
<dbReference type="SUPFAM" id="SSF55469">
    <property type="entry name" value="FMN-dependent nitroreductase-like"/>
    <property type="match status" value="1"/>
</dbReference>
<protein>
    <submittedName>
        <fullName evidence="6">FMN reductase [NAD(P)H]</fullName>
    </submittedName>
</protein>
<organism evidence="6 7">
    <name type="scientific">Thalassobaculum litoreum DSM 18839</name>
    <dbReference type="NCBI Taxonomy" id="1123362"/>
    <lineage>
        <taxon>Bacteria</taxon>
        <taxon>Pseudomonadati</taxon>
        <taxon>Pseudomonadota</taxon>
        <taxon>Alphaproteobacteria</taxon>
        <taxon>Rhodospirillales</taxon>
        <taxon>Thalassobaculaceae</taxon>
        <taxon>Thalassobaculum</taxon>
    </lineage>
</organism>
<comment type="caution">
    <text evidence="6">The sequence shown here is derived from an EMBL/GenBank/DDBJ whole genome shotgun (WGS) entry which is preliminary data.</text>
</comment>
<dbReference type="PANTHER" id="PTHR43425">
    <property type="entry name" value="OXYGEN-INSENSITIVE NADPH NITROREDUCTASE"/>
    <property type="match status" value="1"/>
</dbReference>
<dbReference type="InterPro" id="IPR016446">
    <property type="entry name" value="Flavin_OxRdtase_Frp"/>
</dbReference>
<reference evidence="6 7" key="1">
    <citation type="submission" date="2016-10" db="EMBL/GenBank/DDBJ databases">
        <authorList>
            <person name="Varghese N."/>
            <person name="Submissions S."/>
        </authorList>
    </citation>
    <scope>NUCLEOTIDE SEQUENCE [LARGE SCALE GENOMIC DNA]</scope>
    <source>
        <strain evidence="6 7">DSM 18839</strain>
    </source>
</reference>
<evidence type="ECO:0000313" key="7">
    <source>
        <dbReference type="Proteomes" id="UP000198615"/>
    </source>
</evidence>
<evidence type="ECO:0000256" key="3">
    <source>
        <dbReference type="ARBA" id="ARBA00022643"/>
    </source>
</evidence>
<gene>
    <name evidence="6" type="ORF">SAMN05660686_03713</name>
</gene>
<dbReference type="GO" id="GO:0016491">
    <property type="term" value="F:oxidoreductase activity"/>
    <property type="evidence" value="ECO:0007669"/>
    <property type="project" value="UniProtKB-KW"/>
</dbReference>
<dbReference type="InterPro" id="IPR029479">
    <property type="entry name" value="Nitroreductase"/>
</dbReference>
<dbReference type="InterPro" id="IPR000415">
    <property type="entry name" value="Nitroreductase-like"/>
</dbReference>
<comment type="similarity">
    <text evidence="1">Belongs to the flavin oxidoreductase frp family.</text>
</comment>
<dbReference type="Gene3D" id="3.40.109.10">
    <property type="entry name" value="NADH Oxidase"/>
    <property type="match status" value="1"/>
</dbReference>
<dbReference type="OrthoDB" id="3181400at2"/>
<dbReference type="EMBL" id="FNBW01000012">
    <property type="protein sequence ID" value="SDG21775.1"/>
    <property type="molecule type" value="Genomic_DNA"/>
</dbReference>
<keyword evidence="3" id="KW-0288">FMN</keyword>
<evidence type="ECO:0000256" key="4">
    <source>
        <dbReference type="ARBA" id="ARBA00023002"/>
    </source>
</evidence>
<dbReference type="Pfam" id="PF00881">
    <property type="entry name" value="Nitroreductase"/>
    <property type="match status" value="1"/>
</dbReference>
<keyword evidence="4" id="KW-0560">Oxidoreductase</keyword>
<dbReference type="RefSeq" id="WP_093152661.1">
    <property type="nucleotide sequence ID" value="NZ_FNBW01000012.1"/>
</dbReference>
<dbReference type="Proteomes" id="UP000198615">
    <property type="component" value="Unassembled WGS sequence"/>
</dbReference>
<keyword evidence="7" id="KW-1185">Reference proteome</keyword>
<sequence length="283" mass="31428">MTENKTAGKTISDLIEDRFGLPTEDGRDMPAEGEIAAILNHRSHRRYTDQPVPDELLRIALAGAFSAPAKSDLQQCSVIVVKDPEIRRALNEQINDPWVTAAPCLLVFCGDNRRIHKIAEAKGTPYPNDHLDAFLNCAGDAAIVMATFIRAAEALGLGCCPISVIRNKIEAASEVLGLPDYVFPFVGMGLGFPEREGWVSLRLPPSVTVHSDRYDDGDVLAEIDAYDRRRDAKFSTPKEKYRMVEEFGAPDFYGWSDDKARQYAVPQRKNLAAFLRSKKFNLG</sequence>
<name>A0A8G2EWB6_9PROT</name>
<keyword evidence="2" id="KW-0285">Flavoprotein</keyword>
<feature type="domain" description="Nitroreductase" evidence="5">
    <location>
        <begin position="38"/>
        <end position="191"/>
    </location>
</feature>